<comment type="caution">
    <text evidence="1">The sequence shown here is derived from an EMBL/GenBank/DDBJ whole genome shotgun (WGS) entry which is preliminary data.</text>
</comment>
<feature type="non-terminal residue" evidence="1">
    <location>
        <position position="36"/>
    </location>
</feature>
<organism evidence="1 2">
    <name type="scientific">Trifolium medium</name>
    <dbReference type="NCBI Taxonomy" id="97028"/>
    <lineage>
        <taxon>Eukaryota</taxon>
        <taxon>Viridiplantae</taxon>
        <taxon>Streptophyta</taxon>
        <taxon>Embryophyta</taxon>
        <taxon>Tracheophyta</taxon>
        <taxon>Spermatophyta</taxon>
        <taxon>Magnoliopsida</taxon>
        <taxon>eudicotyledons</taxon>
        <taxon>Gunneridae</taxon>
        <taxon>Pentapetalae</taxon>
        <taxon>rosids</taxon>
        <taxon>fabids</taxon>
        <taxon>Fabales</taxon>
        <taxon>Fabaceae</taxon>
        <taxon>Papilionoideae</taxon>
        <taxon>50 kb inversion clade</taxon>
        <taxon>NPAAA clade</taxon>
        <taxon>Hologalegina</taxon>
        <taxon>IRL clade</taxon>
        <taxon>Trifolieae</taxon>
        <taxon>Trifolium</taxon>
    </lineage>
</organism>
<dbReference type="Proteomes" id="UP000265520">
    <property type="component" value="Unassembled WGS sequence"/>
</dbReference>
<dbReference type="AlphaFoldDB" id="A0A392U923"/>
<evidence type="ECO:0000313" key="2">
    <source>
        <dbReference type="Proteomes" id="UP000265520"/>
    </source>
</evidence>
<keyword evidence="2" id="KW-1185">Reference proteome</keyword>
<reference evidence="1 2" key="1">
    <citation type="journal article" date="2018" name="Front. Plant Sci.">
        <title>Red Clover (Trifolium pratense) and Zigzag Clover (T. medium) - A Picture of Genomic Similarities and Differences.</title>
        <authorList>
            <person name="Dluhosova J."/>
            <person name="Istvanek J."/>
            <person name="Nedelnik J."/>
            <person name="Repkova J."/>
        </authorList>
    </citation>
    <scope>NUCLEOTIDE SEQUENCE [LARGE SCALE GENOMIC DNA]</scope>
    <source>
        <strain evidence="2">cv. 10/8</strain>
        <tissue evidence="1">Leaf</tissue>
    </source>
</reference>
<accession>A0A392U923</accession>
<proteinExistence type="predicted"/>
<dbReference type="EMBL" id="LXQA010733162">
    <property type="protein sequence ID" value="MCI68245.1"/>
    <property type="molecule type" value="Genomic_DNA"/>
</dbReference>
<sequence>MRSSGSSGFDKLRCSEEIEEPGNNLQLTSVYKDACH</sequence>
<protein>
    <submittedName>
        <fullName evidence="1">Uncharacterized protein</fullName>
    </submittedName>
</protein>
<evidence type="ECO:0000313" key="1">
    <source>
        <dbReference type="EMBL" id="MCI68245.1"/>
    </source>
</evidence>
<name>A0A392U923_9FABA</name>